<feature type="domain" description="Microcin J25-processing protein McjB C-terminal" evidence="2">
    <location>
        <begin position="206"/>
        <end position="299"/>
    </location>
</feature>
<evidence type="ECO:0000256" key="1">
    <source>
        <dbReference type="SAM" id="MobiDB-lite"/>
    </source>
</evidence>
<reference evidence="3 4" key="1">
    <citation type="submission" date="2018-04" db="EMBL/GenBank/DDBJ databases">
        <title>The genome sequence of Caulobacter sp. 744.</title>
        <authorList>
            <person name="Gao J."/>
            <person name="Sun J."/>
        </authorList>
    </citation>
    <scope>NUCLEOTIDE SEQUENCE [LARGE SCALE GENOMIC DNA]</scope>
    <source>
        <strain evidence="3 4">774</strain>
    </source>
</reference>
<keyword evidence="4" id="KW-1185">Reference proteome</keyword>
<protein>
    <submittedName>
        <fullName evidence="3">Lasso peptide biosynthesis B2 protein</fullName>
    </submittedName>
</protein>
<proteinExistence type="predicted"/>
<evidence type="ECO:0000313" key="3">
    <source>
        <dbReference type="EMBL" id="PVM82083.1"/>
    </source>
</evidence>
<dbReference type="Pfam" id="PF13471">
    <property type="entry name" value="Transglut_core3"/>
    <property type="match status" value="1"/>
</dbReference>
<dbReference type="InterPro" id="IPR032708">
    <property type="entry name" value="McjB_C"/>
</dbReference>
<comment type="caution">
    <text evidence="3">The sequence shown here is derived from an EMBL/GenBank/DDBJ whole genome shotgun (WGS) entry which is preliminary data.</text>
</comment>
<dbReference type="NCBIfam" id="NF033537">
    <property type="entry name" value="lasso_biosyn_B2"/>
    <property type="match status" value="1"/>
</dbReference>
<dbReference type="EMBL" id="QDKQ01000077">
    <property type="protein sequence ID" value="PVM82083.1"/>
    <property type="molecule type" value="Genomic_DNA"/>
</dbReference>
<evidence type="ECO:0000313" key="4">
    <source>
        <dbReference type="Proteomes" id="UP000245073"/>
    </source>
</evidence>
<sequence length="301" mass="32653">MPRLKRRDGMGAAGEISISTDPIGPGPSPYARRARRLVAGGHQRRPVRPGLIQGGDRKLNRIRGRPLGGGGEAAAHSHDDLQEQTMGLWLSAGVHAVVIDQDAVFLDVDNNAYFCLPGIGEVLGLEGRVLTASSDALAEDLIAAGLAAATPNAEPALTTQPPLRTARAVLEDLAPTERRRPRMRHWRGAIAAGLASRLAEQRPFAARLPPASGLRAPVASPRLLADLDAFRSLQPWLPFDGACLFRSQLLRHYLMGLGHQVDWIFAVRTWPFAAHCWLQAGDMALDDEAERLVAYHPIMVR</sequence>
<dbReference type="AlphaFoldDB" id="A0A2T9JEF7"/>
<evidence type="ECO:0000259" key="2">
    <source>
        <dbReference type="Pfam" id="PF13471"/>
    </source>
</evidence>
<organism evidence="3 4">
    <name type="scientific">Caulobacter endophyticus</name>
    <dbReference type="NCBI Taxonomy" id="2172652"/>
    <lineage>
        <taxon>Bacteria</taxon>
        <taxon>Pseudomonadati</taxon>
        <taxon>Pseudomonadota</taxon>
        <taxon>Alphaproteobacteria</taxon>
        <taxon>Caulobacterales</taxon>
        <taxon>Caulobacteraceae</taxon>
        <taxon>Caulobacter</taxon>
    </lineage>
</organism>
<accession>A0A2T9JEF7</accession>
<dbReference type="InterPro" id="IPR053521">
    <property type="entry name" value="McjB-like"/>
</dbReference>
<name>A0A2T9JEF7_9CAUL</name>
<feature type="compositionally biased region" description="Basic residues" evidence="1">
    <location>
        <begin position="32"/>
        <end position="47"/>
    </location>
</feature>
<dbReference type="Proteomes" id="UP000245073">
    <property type="component" value="Unassembled WGS sequence"/>
</dbReference>
<feature type="region of interest" description="Disordered" evidence="1">
    <location>
        <begin position="1"/>
        <end position="77"/>
    </location>
</feature>
<gene>
    <name evidence="3" type="ORF">DDF67_24030</name>
</gene>